<sequence>MPTNLFSQIDSSRILFDISPNPQVLLNKKYLIVEVNEEFSKVMGYSKEEMLNNPVSSIFANIQEYIEASALFTRDNKLKNFEMIPKIVDGSIQYMLLNIRQIIDQRQDFLGYLLTFTEYTAIKNVMEYTRLIIETSPNPQIFLNINNEISDLNKQLLKVTGYQREDLIGNPVSIVFRDHEQYRAANIILRKEGQLKDFEMIPKSRDGTIFHMLLNIKPMIDKNETVLGSLLTFTDITSLRKAIEVVEQITGDVYSSNTLEERTNNSQPKKNQQDLASINQIKMEAELKKRSHDLDERIKELQCLYGIDKILENEGLSVNEIFQNIVSILPAGWQFPEITRAKIEFDGIAYISAQYINTNWKQRNNIRINGEIRGYIEVFYLKKMPNASEGPFLREERHLIDAITERIETVFEKKLEEKARKQAEEKLQEHARRLENSLKEKEVLLSEIHHRVKNNLQLIFSLILLQEQYVTDEKLQLMYRDFKNRVKAMSQIHETLYSSGDITKINFNAYIQEIITNLIHSYYIETNVVKLDISIEQIDISFNKTILCGLIVNEVVSNVLKYAFPDNKKGKLKVKIRKNKKNGNITINIQDNGVGFPLEFDYLKTDTLGLRIVTSLSKQLKGSISMKNENGVKFNLSFQE</sequence>
<reference evidence="13" key="1">
    <citation type="submission" date="2022-09" db="EMBL/GenBank/DDBJ databases">
        <title>Actin cytoskeleton and complex cell architecture in an #Asgard archaeon.</title>
        <authorList>
            <person name="Ponce Toledo R.I."/>
            <person name="Schleper C."/>
            <person name="Rodrigues Oliveira T."/>
            <person name="Wollweber F."/>
            <person name="Xu J."/>
            <person name="Rittmann S."/>
            <person name="Klingl A."/>
            <person name="Pilhofer M."/>
        </authorList>
    </citation>
    <scope>NUCLEOTIDE SEQUENCE</scope>
    <source>
        <strain evidence="13">B-35</strain>
    </source>
</reference>
<dbReference type="NCBIfam" id="TIGR00229">
    <property type="entry name" value="sensory_box"/>
    <property type="match status" value="2"/>
</dbReference>
<dbReference type="EMBL" id="CP104013">
    <property type="protein sequence ID" value="UYP46222.1"/>
    <property type="molecule type" value="Genomic_DNA"/>
</dbReference>
<keyword evidence="9" id="KW-0175">Coiled coil</keyword>
<accession>A0ABY6HV35</accession>
<dbReference type="Gene3D" id="3.30.450.20">
    <property type="entry name" value="PAS domain"/>
    <property type="match status" value="3"/>
</dbReference>
<dbReference type="EC" id="2.7.13.3" evidence="2"/>
<dbReference type="SMART" id="SM00091">
    <property type="entry name" value="PAS"/>
    <property type="match status" value="2"/>
</dbReference>
<keyword evidence="7" id="KW-0067">ATP-binding</keyword>
<dbReference type="Pfam" id="PF00989">
    <property type="entry name" value="PAS"/>
    <property type="match status" value="1"/>
</dbReference>
<protein>
    <recommendedName>
        <fullName evidence="2">histidine kinase</fullName>
        <ecNumber evidence="2">2.7.13.3</ecNumber>
    </recommendedName>
</protein>
<evidence type="ECO:0000256" key="6">
    <source>
        <dbReference type="ARBA" id="ARBA00022777"/>
    </source>
</evidence>
<dbReference type="PANTHER" id="PTHR41523:SF8">
    <property type="entry name" value="ETHYLENE RESPONSE SENSOR PROTEIN"/>
    <property type="match status" value="1"/>
</dbReference>
<keyword evidence="4" id="KW-0808">Transferase</keyword>
<dbReference type="PROSITE" id="PS50112">
    <property type="entry name" value="PAS"/>
    <property type="match status" value="1"/>
</dbReference>
<dbReference type="InterPro" id="IPR013767">
    <property type="entry name" value="PAS_fold"/>
</dbReference>
<proteinExistence type="predicted"/>
<evidence type="ECO:0000256" key="8">
    <source>
        <dbReference type="ARBA" id="ARBA00023026"/>
    </source>
</evidence>
<dbReference type="InterPro" id="IPR003594">
    <property type="entry name" value="HATPase_dom"/>
</dbReference>
<dbReference type="Proteomes" id="UP001208689">
    <property type="component" value="Chromosome"/>
</dbReference>
<keyword evidence="5" id="KW-0547">Nucleotide-binding</keyword>
<dbReference type="Gene3D" id="3.30.565.10">
    <property type="entry name" value="Histidine kinase-like ATPase, C-terminal domain"/>
    <property type="match status" value="1"/>
</dbReference>
<dbReference type="Pfam" id="PF02518">
    <property type="entry name" value="HATPase_c"/>
    <property type="match status" value="1"/>
</dbReference>
<dbReference type="SMART" id="SM00387">
    <property type="entry name" value="HATPase_c"/>
    <property type="match status" value="1"/>
</dbReference>
<feature type="domain" description="PAC" evidence="12">
    <location>
        <begin position="194"/>
        <end position="248"/>
    </location>
</feature>
<dbReference type="PROSITE" id="PS50109">
    <property type="entry name" value="HIS_KIN"/>
    <property type="match status" value="1"/>
</dbReference>
<dbReference type="PANTHER" id="PTHR41523">
    <property type="entry name" value="TWO-COMPONENT SYSTEM SENSOR PROTEIN"/>
    <property type="match status" value="1"/>
</dbReference>
<dbReference type="InterPro" id="IPR000700">
    <property type="entry name" value="PAS-assoc_C"/>
</dbReference>
<keyword evidence="14" id="KW-1185">Reference proteome</keyword>
<dbReference type="CDD" id="cd00130">
    <property type="entry name" value="PAS"/>
    <property type="match status" value="2"/>
</dbReference>
<evidence type="ECO:0000256" key="7">
    <source>
        <dbReference type="ARBA" id="ARBA00022840"/>
    </source>
</evidence>
<dbReference type="SMART" id="SM00086">
    <property type="entry name" value="PAC"/>
    <property type="match status" value="1"/>
</dbReference>
<dbReference type="InterPro" id="IPR036890">
    <property type="entry name" value="HATPase_C_sf"/>
</dbReference>
<evidence type="ECO:0000256" key="3">
    <source>
        <dbReference type="ARBA" id="ARBA00022553"/>
    </source>
</evidence>
<comment type="catalytic activity">
    <reaction evidence="1">
        <text>ATP + protein L-histidine = ADP + protein N-phospho-L-histidine.</text>
        <dbReference type="EC" id="2.7.13.3"/>
    </reaction>
</comment>
<feature type="coiled-coil region" evidence="9">
    <location>
        <begin position="413"/>
        <end position="447"/>
    </location>
</feature>
<evidence type="ECO:0000259" key="10">
    <source>
        <dbReference type="PROSITE" id="PS50109"/>
    </source>
</evidence>
<feature type="domain" description="Histidine kinase" evidence="10">
    <location>
        <begin position="447"/>
        <end position="640"/>
    </location>
</feature>
<dbReference type="SUPFAM" id="SSF55785">
    <property type="entry name" value="PYP-like sensor domain (PAS domain)"/>
    <property type="match status" value="2"/>
</dbReference>
<name>A0ABY6HV35_9ARCH</name>
<evidence type="ECO:0000256" key="4">
    <source>
        <dbReference type="ARBA" id="ARBA00022679"/>
    </source>
</evidence>
<evidence type="ECO:0000259" key="11">
    <source>
        <dbReference type="PROSITE" id="PS50112"/>
    </source>
</evidence>
<organism evidence="13 14">
    <name type="scientific">Candidatus Lokiarchaeum ossiferum</name>
    <dbReference type="NCBI Taxonomy" id="2951803"/>
    <lineage>
        <taxon>Archaea</taxon>
        <taxon>Promethearchaeati</taxon>
        <taxon>Promethearchaeota</taxon>
        <taxon>Promethearchaeia</taxon>
        <taxon>Promethearchaeales</taxon>
        <taxon>Promethearchaeaceae</taxon>
        <taxon>Candidatus Lokiarchaeum</taxon>
    </lineage>
</organism>
<evidence type="ECO:0000313" key="13">
    <source>
        <dbReference type="EMBL" id="UYP46222.1"/>
    </source>
</evidence>
<evidence type="ECO:0000256" key="2">
    <source>
        <dbReference type="ARBA" id="ARBA00012438"/>
    </source>
</evidence>
<dbReference type="SUPFAM" id="SSF55874">
    <property type="entry name" value="ATPase domain of HSP90 chaperone/DNA topoisomerase II/histidine kinase"/>
    <property type="match status" value="1"/>
</dbReference>
<dbReference type="Pfam" id="PF07568">
    <property type="entry name" value="HisKA_2"/>
    <property type="match status" value="1"/>
</dbReference>
<dbReference type="InterPro" id="IPR005467">
    <property type="entry name" value="His_kinase_dom"/>
</dbReference>
<evidence type="ECO:0000256" key="9">
    <source>
        <dbReference type="SAM" id="Coils"/>
    </source>
</evidence>
<keyword evidence="6" id="KW-0418">Kinase</keyword>
<gene>
    <name evidence="13" type="ORF">NEF87_002507</name>
</gene>
<dbReference type="InterPro" id="IPR035965">
    <property type="entry name" value="PAS-like_dom_sf"/>
</dbReference>
<dbReference type="PROSITE" id="PS50113">
    <property type="entry name" value="PAC"/>
    <property type="match status" value="1"/>
</dbReference>
<evidence type="ECO:0000259" key="12">
    <source>
        <dbReference type="PROSITE" id="PS50113"/>
    </source>
</evidence>
<dbReference type="InterPro" id="IPR001610">
    <property type="entry name" value="PAC"/>
</dbReference>
<keyword evidence="3" id="KW-0597">Phosphoprotein</keyword>
<feature type="domain" description="PAS" evidence="11">
    <location>
        <begin position="125"/>
        <end position="170"/>
    </location>
</feature>
<evidence type="ECO:0000313" key="14">
    <source>
        <dbReference type="Proteomes" id="UP001208689"/>
    </source>
</evidence>
<dbReference type="InterPro" id="IPR011495">
    <property type="entry name" value="Sig_transdc_His_kin_sub2_dim/P"/>
</dbReference>
<evidence type="ECO:0000256" key="1">
    <source>
        <dbReference type="ARBA" id="ARBA00000085"/>
    </source>
</evidence>
<dbReference type="Pfam" id="PF13426">
    <property type="entry name" value="PAS_9"/>
    <property type="match status" value="1"/>
</dbReference>
<evidence type="ECO:0000256" key="5">
    <source>
        <dbReference type="ARBA" id="ARBA00022741"/>
    </source>
</evidence>
<dbReference type="InterPro" id="IPR000014">
    <property type="entry name" value="PAS"/>
</dbReference>
<keyword evidence="8" id="KW-0843">Virulence</keyword>